<dbReference type="OrthoDB" id="2564636at2759"/>
<sequence>MVGTSAASGSRAAPPKAPSEPASSSAPQPPPRNPARPAPLSPVLETNKPGSVSPLEAAVAPRVRPPPSSFRPVAGSARNSKGKERSRDDQQLFPTRDGRAQWIVDPIESRRGAEIWEASERVILILGEPLRMTLSPLLYSKAFANTLLLIGSVNPLPEIEALLSPSHLLNGENGKTIYPTVQPFTVPQSVLDQHSHPLPAFLNHAAVLADEFRKNGGLAPSPTATMANGPANRSRRSSGSSASGTLTPPLTPGTSRKRFSPFNRASHASTPPSSSPRGSTNDLTAMRYSASTNSRPPSVMSNGERRPSSIRRLGSLFREDGITVSEGSPFDAVINFIPSATRCADPSRVLQEMLQSAVVLTTAVLPMLTKVATNNSLTAGATPFELAPLSLVHIVPLDAPPTLAPVIERFLLPLLPPLKRRVRRDLFACVTGLGAWLAPQTDAMGEGLPGAETILFGGVRCYVHLSDDGGAQQAMLAGWEYAASAPGVLVENSEKAEAPPPFLTRTSSQALSELRQETPGFPSSPPSPQAVKLAVMPEDDGPVLRRTSSRASVRTESRFGSLFRKASRSDLFSLNSKASKTELQSQPPSRPLPSRGSFDALRSRFSKTDLTTLRTEHSDPSIAQSPSIEVLGAVAATEKQNSTHERRASLSDRLRFRRGSVSGDFKPAVEAKPSPTKVSAKSSPVKPAAKSSPVKPAAKASPVKTTPKTSPVKTTLSSSKGYSDLALASDSDATVPTVSYNGQRDNSPQQRHKRLPSLGFSGSGTLGSFGKTSSIPAGAPIHSMMSSGSPPTPELDASSSSCSSSSMQEPSPSDDKPLSSSIIAPVVGTNTKPVTATMGSVFKRRGIKF</sequence>
<feature type="region of interest" description="Disordered" evidence="1">
    <location>
        <begin position="577"/>
        <end position="599"/>
    </location>
</feature>
<name>A0A7D8V1L0_VANHU</name>
<feature type="compositionally biased region" description="Pro residues" evidence="1">
    <location>
        <begin position="27"/>
        <end position="40"/>
    </location>
</feature>
<dbReference type="AlphaFoldDB" id="A0A7D8V1L0"/>
<protein>
    <submittedName>
        <fullName evidence="2">Uncharacterized protein</fullName>
    </submittedName>
</protein>
<feature type="compositionally biased region" description="Polar residues" evidence="1">
    <location>
        <begin position="731"/>
        <end position="749"/>
    </location>
</feature>
<feature type="compositionally biased region" description="Low complexity" evidence="1">
    <location>
        <begin position="10"/>
        <end position="26"/>
    </location>
</feature>
<comment type="caution">
    <text evidence="2">The sequence shown here is derived from an EMBL/GenBank/DDBJ whole genome shotgun (WGS) entry which is preliminary data.</text>
</comment>
<feature type="compositionally biased region" description="Basic and acidic residues" evidence="1">
    <location>
        <begin position="641"/>
        <end position="654"/>
    </location>
</feature>
<proteinExistence type="predicted"/>
<feature type="compositionally biased region" description="Basic and acidic residues" evidence="1">
    <location>
        <begin position="81"/>
        <end position="90"/>
    </location>
</feature>
<reference evidence="2 3" key="1">
    <citation type="journal article" date="2019" name="PLoS Genet.">
        <title>Convergent evolution of linked mating-type loci in basidiomycete fungi.</title>
        <authorList>
            <person name="Sun S."/>
            <person name="Coelho M.A."/>
            <person name="Heitman J."/>
            <person name="Nowrousian M."/>
        </authorList>
    </citation>
    <scope>NUCLEOTIDE SEQUENCE [LARGE SCALE GENOMIC DNA]</scope>
    <source>
        <strain evidence="2 3">CBS 4282</strain>
    </source>
</reference>
<feature type="region of interest" description="Disordered" evidence="1">
    <location>
        <begin position="636"/>
        <end position="655"/>
    </location>
</feature>
<evidence type="ECO:0000313" key="2">
    <source>
        <dbReference type="EMBL" id="TXT09116.1"/>
    </source>
</evidence>
<feature type="region of interest" description="Disordered" evidence="1">
    <location>
        <begin position="664"/>
        <end position="834"/>
    </location>
</feature>
<feature type="compositionally biased region" description="Low complexity" evidence="1">
    <location>
        <begin position="798"/>
        <end position="811"/>
    </location>
</feature>
<feature type="compositionally biased region" description="Low complexity" evidence="1">
    <location>
        <begin position="583"/>
        <end position="597"/>
    </location>
</feature>
<dbReference type="EMBL" id="QKWK01000006">
    <property type="protein sequence ID" value="TXT09116.1"/>
    <property type="molecule type" value="Genomic_DNA"/>
</dbReference>
<feature type="region of interest" description="Disordered" evidence="1">
    <location>
        <begin position="218"/>
        <end position="283"/>
    </location>
</feature>
<feature type="region of interest" description="Disordered" evidence="1">
    <location>
        <begin position="1"/>
        <end position="96"/>
    </location>
</feature>
<evidence type="ECO:0000256" key="1">
    <source>
        <dbReference type="SAM" id="MobiDB-lite"/>
    </source>
</evidence>
<feature type="compositionally biased region" description="Low complexity" evidence="1">
    <location>
        <begin position="227"/>
        <end position="254"/>
    </location>
</feature>
<dbReference type="Proteomes" id="UP000473826">
    <property type="component" value="Unassembled WGS sequence"/>
</dbReference>
<evidence type="ECO:0000313" key="3">
    <source>
        <dbReference type="Proteomes" id="UP000473826"/>
    </source>
</evidence>
<organism evidence="2 3">
    <name type="scientific">Vanrija humicola</name>
    <name type="common">Yeast</name>
    <name type="synonym">Cryptococcus humicola</name>
    <dbReference type="NCBI Taxonomy" id="5417"/>
    <lineage>
        <taxon>Eukaryota</taxon>
        <taxon>Fungi</taxon>
        <taxon>Dikarya</taxon>
        <taxon>Basidiomycota</taxon>
        <taxon>Agaricomycotina</taxon>
        <taxon>Tremellomycetes</taxon>
        <taxon>Trichosporonales</taxon>
        <taxon>Trichosporonaceae</taxon>
        <taxon>Vanrija</taxon>
    </lineage>
</organism>
<accession>A0A7D8V1L0</accession>
<gene>
    <name evidence="2" type="ORF">VHUM_02590</name>
</gene>
<feature type="compositionally biased region" description="Low complexity" evidence="1">
    <location>
        <begin position="671"/>
        <end position="720"/>
    </location>
</feature>
<keyword evidence="3" id="KW-1185">Reference proteome</keyword>